<organism evidence="1 2">
    <name type="scientific">Haloarcula rubra</name>
    <dbReference type="NCBI Taxonomy" id="2487747"/>
    <lineage>
        <taxon>Archaea</taxon>
        <taxon>Methanobacteriati</taxon>
        <taxon>Methanobacteriota</taxon>
        <taxon>Stenosarchaea group</taxon>
        <taxon>Halobacteria</taxon>
        <taxon>Halobacteriales</taxon>
        <taxon>Haloarculaceae</taxon>
        <taxon>Haloarcula</taxon>
    </lineage>
</organism>
<comment type="caution">
    <text evidence="1">The sequence shown here is derived from an EMBL/GenBank/DDBJ whole genome shotgun (WGS) entry which is preliminary data.</text>
</comment>
<keyword evidence="2" id="KW-1185">Reference proteome</keyword>
<dbReference type="AlphaFoldDB" id="A0AAW4PM70"/>
<gene>
    <name evidence="1" type="ORF">EGH21_02040</name>
</gene>
<proteinExistence type="predicted"/>
<dbReference type="RefSeq" id="WP_220616805.1">
    <property type="nucleotide sequence ID" value="NZ_RKLR01000001.1"/>
</dbReference>
<evidence type="ECO:0008006" key="3">
    <source>
        <dbReference type="Google" id="ProtNLM"/>
    </source>
</evidence>
<sequence length="241" mass="26511">MDSIGFVCEPDHSAFWPVAERLAARGFEVEFLRPVDPICRADVDGLDALVNGALHPESFGALRYADRRDVPTWNGFLATTAFASRVVALDALEALGCRVPDVRFDGPTAGFEMANPFAWRGRSERGHQPSFYVESVRTEPVDHRYYAVDDGRETHVRALEVRISLSEGDALVSRTDVDVALATRVRELLERFGARAVAVDFTQGEDGEFYALRTTPVPTFAGTDMDRRIADSVASLTTIGA</sequence>
<evidence type="ECO:0000313" key="2">
    <source>
        <dbReference type="Proteomes" id="UP001430377"/>
    </source>
</evidence>
<accession>A0AAW4PM70</accession>
<evidence type="ECO:0000313" key="1">
    <source>
        <dbReference type="EMBL" id="MBX0321804.1"/>
    </source>
</evidence>
<reference evidence="1 2" key="1">
    <citation type="submission" date="2021-06" db="EMBL/GenBank/DDBJ databases">
        <title>Halomicroarcula sp. a new haloarchaeum isolated from saline soil.</title>
        <authorList>
            <person name="Duran-Viseras A."/>
            <person name="Sanchez-Porro C."/>
            <person name="Ventosa A."/>
        </authorList>
    </citation>
    <scope>NUCLEOTIDE SEQUENCE [LARGE SCALE GENOMIC DNA]</scope>
    <source>
        <strain evidence="1 2">F13</strain>
    </source>
</reference>
<dbReference type="EMBL" id="RKLR01000001">
    <property type="protein sequence ID" value="MBX0321804.1"/>
    <property type="molecule type" value="Genomic_DNA"/>
</dbReference>
<protein>
    <recommendedName>
        <fullName evidence="3">ATP-grasp domain-containing protein</fullName>
    </recommendedName>
</protein>
<name>A0AAW4PM70_9EURY</name>
<dbReference type="Proteomes" id="UP001430377">
    <property type="component" value="Unassembled WGS sequence"/>
</dbReference>